<evidence type="ECO:0000256" key="7">
    <source>
        <dbReference type="ARBA" id="ARBA00022984"/>
    </source>
</evidence>
<feature type="domain" description="Mur ligase N-terminal catalytic" evidence="12">
    <location>
        <begin position="44"/>
        <end position="117"/>
    </location>
</feature>
<dbReference type="Gene3D" id="3.40.1190.10">
    <property type="entry name" value="Mur-like, catalytic domain"/>
    <property type="match status" value="1"/>
</dbReference>
<dbReference type="Pfam" id="PF01225">
    <property type="entry name" value="Mur_ligase"/>
    <property type="match status" value="1"/>
</dbReference>
<evidence type="ECO:0000256" key="4">
    <source>
        <dbReference type="ARBA" id="ARBA00022741"/>
    </source>
</evidence>
<keyword evidence="4 10" id="KW-0547">Nucleotide-binding</keyword>
<dbReference type="GO" id="GO:0009252">
    <property type="term" value="P:peptidoglycan biosynthetic process"/>
    <property type="evidence" value="ECO:0007669"/>
    <property type="project" value="UniProtKB-UniRule"/>
</dbReference>
<feature type="domain" description="Mur ligase central" evidence="14">
    <location>
        <begin position="131"/>
        <end position="315"/>
    </location>
</feature>
<dbReference type="SUPFAM" id="SSF63418">
    <property type="entry name" value="MurE/MurF N-terminal domain"/>
    <property type="match status" value="1"/>
</dbReference>
<dbReference type="InterPro" id="IPR036565">
    <property type="entry name" value="Mur-like_cat_sf"/>
</dbReference>
<dbReference type="PANTHER" id="PTHR43024:SF1">
    <property type="entry name" value="UDP-N-ACETYLMURAMOYL-TRIPEPTIDE--D-ALANYL-D-ALANINE LIGASE"/>
    <property type="match status" value="1"/>
</dbReference>
<dbReference type="EC" id="6.3.2.10" evidence="10 11"/>
<sequence>MTAVLDPRPVLALPEIARFAGGDLVVREVPARATEREAFLRSGIGGVSIDSRTLSPGDLFVPLPGSRAHGHDFLEAAFARGAAAALCARERYGAWQGREPGPLVVVPDVTRALQRLAHGLRQGWSGLLVGVTGSVGKTTTKELVAAVLRTAAPTLATEGNLNNHWGVPLTLLRLRPEHRAAVIEMGMNAPGEIAALAAIAVPNAAVVTAAGAAHLERFGTVAAVAREKTDLARALRPHETAFLGADFPALLAAGRDLACRVVTYGLARRAQLRPSRVEPLGAGGSRVTVEGFPPFTLALPGRHQVANALAALAVARAFGVDPAAAAGALETVAPPPGRMEVRRARGATLLVDCYNANPESVAAALATLAAMPGAARRIAVLGDMLELGPRAAALHRATGARVRGAEVWTTGAFAAQWAAGARRAGAAVRVFDDVPALRAALHAALAEGVVVLIKGSRGAALERVLEGLGTGD</sequence>
<dbReference type="InterPro" id="IPR005863">
    <property type="entry name" value="UDP-N-AcMur_synth"/>
</dbReference>
<dbReference type="Gene3D" id="3.40.1390.10">
    <property type="entry name" value="MurE/MurF, N-terminal domain"/>
    <property type="match status" value="1"/>
</dbReference>
<keyword evidence="5 10" id="KW-0067">ATP-binding</keyword>
<comment type="caution">
    <text evidence="15">The sequence shown here is derived from an EMBL/GenBank/DDBJ whole genome shotgun (WGS) entry which is preliminary data.</text>
</comment>
<evidence type="ECO:0000256" key="10">
    <source>
        <dbReference type="HAMAP-Rule" id="MF_02019"/>
    </source>
</evidence>
<dbReference type="UniPathway" id="UPA00219"/>
<reference evidence="15" key="1">
    <citation type="journal article" date="2020" name="mSystems">
        <title>Genome- and Community-Level Interaction Insights into Carbon Utilization and Element Cycling Functions of Hydrothermarchaeota in Hydrothermal Sediment.</title>
        <authorList>
            <person name="Zhou Z."/>
            <person name="Liu Y."/>
            <person name="Xu W."/>
            <person name="Pan J."/>
            <person name="Luo Z.H."/>
            <person name="Li M."/>
        </authorList>
    </citation>
    <scope>NUCLEOTIDE SEQUENCE [LARGE SCALE GENOMIC DNA]</scope>
    <source>
        <strain evidence="15">SpSt-381</strain>
    </source>
</reference>
<dbReference type="InterPro" id="IPR004101">
    <property type="entry name" value="Mur_ligase_C"/>
</dbReference>
<keyword evidence="9 10" id="KW-0961">Cell wall biogenesis/degradation</keyword>
<keyword evidence="1 10" id="KW-0963">Cytoplasm</keyword>
<dbReference type="GO" id="GO:0047480">
    <property type="term" value="F:UDP-N-acetylmuramoyl-tripeptide-D-alanyl-D-alanine ligase activity"/>
    <property type="evidence" value="ECO:0007669"/>
    <property type="project" value="UniProtKB-UniRule"/>
</dbReference>
<feature type="binding site" evidence="10">
    <location>
        <begin position="133"/>
        <end position="139"/>
    </location>
    <ligand>
        <name>ATP</name>
        <dbReference type="ChEBI" id="CHEBI:30616"/>
    </ligand>
</feature>
<dbReference type="GO" id="GO:0008360">
    <property type="term" value="P:regulation of cell shape"/>
    <property type="evidence" value="ECO:0007669"/>
    <property type="project" value="UniProtKB-KW"/>
</dbReference>
<comment type="subcellular location">
    <subcellularLocation>
        <location evidence="10 11">Cytoplasm</location>
    </subcellularLocation>
</comment>
<evidence type="ECO:0000256" key="8">
    <source>
        <dbReference type="ARBA" id="ARBA00023306"/>
    </source>
</evidence>
<evidence type="ECO:0000259" key="13">
    <source>
        <dbReference type="Pfam" id="PF02875"/>
    </source>
</evidence>
<dbReference type="Gene3D" id="3.90.190.20">
    <property type="entry name" value="Mur ligase, C-terminal domain"/>
    <property type="match status" value="1"/>
</dbReference>
<evidence type="ECO:0000259" key="12">
    <source>
        <dbReference type="Pfam" id="PF01225"/>
    </source>
</evidence>
<dbReference type="GO" id="GO:0005737">
    <property type="term" value="C:cytoplasm"/>
    <property type="evidence" value="ECO:0007669"/>
    <property type="project" value="UniProtKB-SubCell"/>
</dbReference>
<keyword evidence="8 10" id="KW-0131">Cell cycle</keyword>
<keyword evidence="7 10" id="KW-0573">Peptidoglycan synthesis</keyword>
<dbReference type="Pfam" id="PF08245">
    <property type="entry name" value="Mur_ligase_M"/>
    <property type="match status" value="1"/>
</dbReference>
<organism evidence="15">
    <name type="scientific">Eiseniibacteriota bacterium</name>
    <dbReference type="NCBI Taxonomy" id="2212470"/>
    <lineage>
        <taxon>Bacteria</taxon>
        <taxon>Candidatus Eiseniibacteriota</taxon>
    </lineage>
</organism>
<dbReference type="InterPro" id="IPR051046">
    <property type="entry name" value="MurCDEF_CellWall_CoF430Synth"/>
</dbReference>
<keyword evidence="2 10" id="KW-0436">Ligase</keyword>
<dbReference type="InterPro" id="IPR035911">
    <property type="entry name" value="MurE/MurF_N"/>
</dbReference>
<dbReference type="EMBL" id="DSQF01000003">
    <property type="protein sequence ID" value="HGZ42203.1"/>
    <property type="molecule type" value="Genomic_DNA"/>
</dbReference>
<dbReference type="SUPFAM" id="SSF53244">
    <property type="entry name" value="MurD-like peptide ligases, peptide-binding domain"/>
    <property type="match status" value="1"/>
</dbReference>
<evidence type="ECO:0000256" key="2">
    <source>
        <dbReference type="ARBA" id="ARBA00022598"/>
    </source>
</evidence>
<comment type="catalytic activity">
    <reaction evidence="10 11">
        <text>D-alanyl-D-alanine + UDP-N-acetyl-alpha-D-muramoyl-L-alanyl-gamma-D-glutamyl-meso-2,6-diaminopimelate + ATP = UDP-N-acetyl-alpha-D-muramoyl-L-alanyl-gamma-D-glutamyl-meso-2,6-diaminopimeloyl-D-alanyl-D-alanine + ADP + phosphate + H(+)</text>
        <dbReference type="Rhea" id="RHEA:28374"/>
        <dbReference type="ChEBI" id="CHEBI:15378"/>
        <dbReference type="ChEBI" id="CHEBI:30616"/>
        <dbReference type="ChEBI" id="CHEBI:43474"/>
        <dbReference type="ChEBI" id="CHEBI:57822"/>
        <dbReference type="ChEBI" id="CHEBI:61386"/>
        <dbReference type="ChEBI" id="CHEBI:83905"/>
        <dbReference type="ChEBI" id="CHEBI:456216"/>
        <dbReference type="EC" id="6.3.2.10"/>
    </reaction>
</comment>
<evidence type="ECO:0000256" key="11">
    <source>
        <dbReference type="RuleBase" id="RU004136"/>
    </source>
</evidence>
<dbReference type="AlphaFoldDB" id="A0A832MLU8"/>
<dbReference type="HAMAP" id="MF_02019">
    <property type="entry name" value="MurF"/>
    <property type="match status" value="1"/>
</dbReference>
<evidence type="ECO:0000256" key="6">
    <source>
        <dbReference type="ARBA" id="ARBA00022960"/>
    </source>
</evidence>
<dbReference type="NCBIfam" id="TIGR01143">
    <property type="entry name" value="murF"/>
    <property type="match status" value="1"/>
</dbReference>
<evidence type="ECO:0000256" key="9">
    <source>
        <dbReference type="ARBA" id="ARBA00023316"/>
    </source>
</evidence>
<evidence type="ECO:0000256" key="3">
    <source>
        <dbReference type="ARBA" id="ARBA00022618"/>
    </source>
</evidence>
<dbReference type="GO" id="GO:0051301">
    <property type="term" value="P:cell division"/>
    <property type="evidence" value="ECO:0007669"/>
    <property type="project" value="UniProtKB-KW"/>
</dbReference>
<dbReference type="GO" id="GO:0005524">
    <property type="term" value="F:ATP binding"/>
    <property type="evidence" value="ECO:0007669"/>
    <property type="project" value="UniProtKB-UniRule"/>
</dbReference>
<keyword evidence="3 10" id="KW-0132">Cell division</keyword>
<dbReference type="InterPro" id="IPR013221">
    <property type="entry name" value="Mur_ligase_cen"/>
</dbReference>
<dbReference type="SUPFAM" id="SSF53623">
    <property type="entry name" value="MurD-like peptide ligases, catalytic domain"/>
    <property type="match status" value="1"/>
</dbReference>
<dbReference type="PANTHER" id="PTHR43024">
    <property type="entry name" value="UDP-N-ACETYLMURAMOYL-TRIPEPTIDE--D-ALANYL-D-ALANINE LIGASE"/>
    <property type="match status" value="1"/>
</dbReference>
<evidence type="ECO:0000313" key="15">
    <source>
        <dbReference type="EMBL" id="HGZ42203.1"/>
    </source>
</evidence>
<dbReference type="InterPro" id="IPR000713">
    <property type="entry name" value="Mur_ligase_N"/>
</dbReference>
<comment type="similarity">
    <text evidence="10">Belongs to the MurCDEF family. MurF subfamily.</text>
</comment>
<protein>
    <recommendedName>
        <fullName evidence="10 11">UDP-N-acetylmuramoyl-tripeptide--D-alanyl-D-alanine ligase</fullName>
        <ecNumber evidence="10 11">6.3.2.10</ecNumber>
    </recommendedName>
    <alternativeName>
        <fullName evidence="10">D-alanyl-D-alanine-adding enzyme</fullName>
    </alternativeName>
</protein>
<dbReference type="InterPro" id="IPR036615">
    <property type="entry name" value="Mur_ligase_C_dom_sf"/>
</dbReference>
<comment type="pathway">
    <text evidence="10 11">Cell wall biogenesis; peptidoglycan biosynthesis.</text>
</comment>
<accession>A0A832MLU8</accession>
<keyword evidence="6 10" id="KW-0133">Cell shape</keyword>
<comment type="function">
    <text evidence="10 11">Involved in cell wall formation. Catalyzes the final step in the synthesis of UDP-N-acetylmuramoyl-pentapeptide, the precursor of murein.</text>
</comment>
<evidence type="ECO:0000259" key="14">
    <source>
        <dbReference type="Pfam" id="PF08245"/>
    </source>
</evidence>
<proteinExistence type="inferred from homology"/>
<feature type="domain" description="Mur ligase C-terminal" evidence="13">
    <location>
        <begin position="337"/>
        <end position="457"/>
    </location>
</feature>
<dbReference type="GO" id="GO:0071555">
    <property type="term" value="P:cell wall organization"/>
    <property type="evidence" value="ECO:0007669"/>
    <property type="project" value="UniProtKB-KW"/>
</dbReference>
<evidence type="ECO:0000256" key="5">
    <source>
        <dbReference type="ARBA" id="ARBA00022840"/>
    </source>
</evidence>
<gene>
    <name evidence="10 15" type="primary">murF</name>
    <name evidence="15" type="ORF">ENR23_02045</name>
</gene>
<evidence type="ECO:0000256" key="1">
    <source>
        <dbReference type="ARBA" id="ARBA00022490"/>
    </source>
</evidence>
<dbReference type="Pfam" id="PF02875">
    <property type="entry name" value="Mur_ligase_C"/>
    <property type="match status" value="1"/>
</dbReference>
<name>A0A832MLU8_UNCEI</name>